<dbReference type="AlphaFoldDB" id="A0A2S7SXW8"/>
<dbReference type="Proteomes" id="UP000239872">
    <property type="component" value="Unassembled WGS sequence"/>
</dbReference>
<evidence type="ECO:0000313" key="3">
    <source>
        <dbReference type="Proteomes" id="UP000239872"/>
    </source>
</evidence>
<feature type="domain" description="DUF5723" evidence="1">
    <location>
        <begin position="27"/>
        <end position="419"/>
    </location>
</feature>
<proteinExistence type="predicted"/>
<accession>A0A2S7SXW8</accession>
<organism evidence="2 3">
    <name type="scientific">Flavipsychrobacter stenotrophus</name>
    <dbReference type="NCBI Taxonomy" id="2077091"/>
    <lineage>
        <taxon>Bacteria</taxon>
        <taxon>Pseudomonadati</taxon>
        <taxon>Bacteroidota</taxon>
        <taxon>Chitinophagia</taxon>
        <taxon>Chitinophagales</taxon>
        <taxon>Chitinophagaceae</taxon>
        <taxon>Flavipsychrobacter</taxon>
    </lineage>
</organism>
<keyword evidence="3" id="KW-1185">Reference proteome</keyword>
<evidence type="ECO:0000259" key="1">
    <source>
        <dbReference type="Pfam" id="PF18990"/>
    </source>
</evidence>
<sequence length="457" mass="50706">MYFTSTAQTFLGLNGDVNCVTQIRDNPAFAVHEDRAQINFLTVGGEIGGNALMFKKKIYNSFTTGQATMDKDYYRSYDRHSKTMWANMEVIGPGASFLVKKKYFIAVTTGMRYLMNLDNLDDNVFRMMGVNATRDTNLVDSFKVKNFAMTSQIYSELNLTYAGFIFQSEDHTLVAGASLKILNGIGAAGLGVGNASFKTYNNDGLAHNATGDVNVAMTPYANKWAISTNPFNALRNPANNMSVGADLGLVYYMNPNETLFRRKGYISRLAISITDIGHNSYTASSVSGKYAVDNKNIDFKNIQNNSDISFGTRIFNDYLVDTIAKPTSSTKKVKFGLPTALHLNGDFKIEERFWVNANVLINLRKVDANELSNHYISTVTVTPRYIRGKFAVSVPFSFNIQKQGYLGVILFAGPVYIGSGSLFQMTASNSINNLNLFLGSSLRIKAKRQKERDAMMM</sequence>
<comment type="caution">
    <text evidence="2">The sequence shown here is derived from an EMBL/GenBank/DDBJ whole genome shotgun (WGS) entry which is preliminary data.</text>
</comment>
<evidence type="ECO:0000313" key="2">
    <source>
        <dbReference type="EMBL" id="PQJ11467.1"/>
    </source>
</evidence>
<reference evidence="2 3" key="1">
    <citation type="submission" date="2018-01" db="EMBL/GenBank/DDBJ databases">
        <title>A novel member of the phylum Bacteroidetes isolated from glacier ice.</title>
        <authorList>
            <person name="Liu Q."/>
            <person name="Xin Y.-H."/>
        </authorList>
    </citation>
    <scope>NUCLEOTIDE SEQUENCE [LARGE SCALE GENOMIC DNA]</scope>
    <source>
        <strain evidence="2 3">RB1R16</strain>
    </source>
</reference>
<gene>
    <name evidence="2" type="ORF">CJD36_006605</name>
</gene>
<dbReference type="InterPro" id="IPR043781">
    <property type="entry name" value="DUF5723"/>
</dbReference>
<protein>
    <recommendedName>
        <fullName evidence="1">DUF5723 domain-containing protein</fullName>
    </recommendedName>
</protein>
<name>A0A2S7SXW8_9BACT</name>
<dbReference type="EMBL" id="PPSL01000002">
    <property type="protein sequence ID" value="PQJ11467.1"/>
    <property type="molecule type" value="Genomic_DNA"/>
</dbReference>
<dbReference type="Pfam" id="PF18990">
    <property type="entry name" value="DUF5723"/>
    <property type="match status" value="1"/>
</dbReference>